<protein>
    <recommendedName>
        <fullName evidence="5">DUF4115 domain-containing protein</fullName>
    </recommendedName>
</protein>
<evidence type="ECO:0000256" key="1">
    <source>
        <dbReference type="SAM" id="MobiDB-lite"/>
    </source>
</evidence>
<dbReference type="Proteomes" id="UP000242699">
    <property type="component" value="Unassembled WGS sequence"/>
</dbReference>
<dbReference type="PANTHER" id="PTHR34475:SF1">
    <property type="entry name" value="CYTOSKELETON PROTEIN RODZ"/>
    <property type="match status" value="1"/>
</dbReference>
<reference evidence="3 4" key="1">
    <citation type="journal article" date="2014" name="BMC Genomics">
        <title>Comparison of environmental and isolate Sulfobacillus genomes reveals diverse carbon, sulfur, nitrogen, and hydrogen metabolisms.</title>
        <authorList>
            <person name="Justice N.B."/>
            <person name="Norman A."/>
            <person name="Brown C.T."/>
            <person name="Singh A."/>
            <person name="Thomas B.C."/>
            <person name="Banfield J.F."/>
        </authorList>
    </citation>
    <scope>NUCLEOTIDE SEQUENCE [LARGE SCALE GENOMIC DNA]</scope>
    <source>
        <strain evidence="3">AMDSBA1</strain>
    </source>
</reference>
<dbReference type="GO" id="GO:0003677">
    <property type="term" value="F:DNA binding"/>
    <property type="evidence" value="ECO:0007669"/>
    <property type="project" value="InterPro"/>
</dbReference>
<evidence type="ECO:0000313" key="4">
    <source>
        <dbReference type="Proteomes" id="UP000242699"/>
    </source>
</evidence>
<dbReference type="InterPro" id="IPR010982">
    <property type="entry name" value="Lambda_DNA-bd_dom_sf"/>
</dbReference>
<organism evidence="3 4">
    <name type="scientific">Sulfobacillus benefaciens</name>
    <dbReference type="NCBI Taxonomy" id="453960"/>
    <lineage>
        <taxon>Bacteria</taxon>
        <taxon>Bacillati</taxon>
        <taxon>Bacillota</taxon>
        <taxon>Clostridia</taxon>
        <taxon>Eubacteriales</taxon>
        <taxon>Clostridiales Family XVII. Incertae Sedis</taxon>
        <taxon>Sulfobacillus</taxon>
    </lineage>
</organism>
<gene>
    <name evidence="3" type="ORF">C7B43_13885</name>
</gene>
<evidence type="ECO:0008006" key="5">
    <source>
        <dbReference type="Google" id="ProtNLM"/>
    </source>
</evidence>
<dbReference type="Gene3D" id="1.10.260.40">
    <property type="entry name" value="lambda repressor-like DNA-binding domains"/>
    <property type="match status" value="1"/>
</dbReference>
<evidence type="ECO:0000256" key="2">
    <source>
        <dbReference type="SAM" id="Phobius"/>
    </source>
</evidence>
<name>A0A2T2WW14_9FIRM</name>
<keyword evidence="2" id="KW-1133">Transmembrane helix</keyword>
<dbReference type="PANTHER" id="PTHR34475">
    <property type="match status" value="1"/>
</dbReference>
<accession>A0A2T2WW14</accession>
<feature type="transmembrane region" description="Helical" evidence="2">
    <location>
        <begin position="156"/>
        <end position="175"/>
    </location>
</feature>
<dbReference type="AlphaFoldDB" id="A0A2T2WW14"/>
<keyword evidence="2" id="KW-0472">Membrane</keyword>
<dbReference type="EMBL" id="PXYT01000036">
    <property type="protein sequence ID" value="PSR26428.1"/>
    <property type="molecule type" value="Genomic_DNA"/>
</dbReference>
<comment type="caution">
    <text evidence="3">The sequence shown here is derived from an EMBL/GenBank/DDBJ whole genome shotgun (WGS) entry which is preliminary data.</text>
</comment>
<proteinExistence type="predicted"/>
<evidence type="ECO:0000313" key="3">
    <source>
        <dbReference type="EMBL" id="PSR26428.1"/>
    </source>
</evidence>
<dbReference type="Pfam" id="PF13413">
    <property type="entry name" value="HTH_25"/>
    <property type="match status" value="1"/>
</dbReference>
<feature type="compositionally biased region" description="Polar residues" evidence="1">
    <location>
        <begin position="119"/>
        <end position="134"/>
    </location>
</feature>
<feature type="region of interest" description="Disordered" evidence="1">
    <location>
        <begin position="96"/>
        <end position="147"/>
    </location>
</feature>
<keyword evidence="2" id="KW-0812">Transmembrane</keyword>
<feature type="region of interest" description="Disordered" evidence="1">
    <location>
        <begin position="182"/>
        <end position="222"/>
    </location>
</feature>
<sequence length="326" mass="35512">MPAHVRARIIEGGESQLDTSANNGPVNIGQVLNQARIRRRLSVDQVSDALHIRREYLLALEQNRWDDLPGEVYAQGFLKNYARYVDLNPEAMVEERRRQIGQPVDRPPVPPLEPLSRTGLYTQTVDRSSGSSQPPHKRAARREKAEAPDYSSPSSLIWLLGALLVLFVGGLFLLAHSSHPSSAPRHPLAAGQAKKAPSKNVGSDGSRATKTKTRSHVPSTSTVATNPVNVQLQTTSQSGKLFYANYLVNRTPVKVTLNFSAACWVDTVINGVTQPGKMYYGGQKVSFTGSKSVDVILGSHAVAVHVDGRQVSLPSPSYVLDMTFQG</sequence>
<dbReference type="InterPro" id="IPR050400">
    <property type="entry name" value="Bact_Cytoskel_RodZ"/>
</dbReference>